<keyword evidence="6 9" id="KW-1133">Transmembrane helix</keyword>
<comment type="subcellular location">
    <subcellularLocation>
        <location evidence="1 9">Endoplasmic reticulum membrane</location>
        <topology evidence="1 9">Multi-pass membrane protein</topology>
    </subcellularLocation>
</comment>
<name>A0A1J4M9X0_9CRYT</name>
<feature type="transmembrane region" description="Helical" evidence="9">
    <location>
        <begin position="416"/>
        <end position="435"/>
    </location>
</feature>
<dbReference type="GO" id="GO:0006488">
    <property type="term" value="P:dolichol-linked oligosaccharide biosynthetic process"/>
    <property type="evidence" value="ECO:0007669"/>
    <property type="project" value="InterPro"/>
</dbReference>
<dbReference type="GO" id="GO:0005789">
    <property type="term" value="C:endoplasmic reticulum membrane"/>
    <property type="evidence" value="ECO:0007669"/>
    <property type="project" value="UniProtKB-SubCell"/>
</dbReference>
<evidence type="ECO:0000256" key="4">
    <source>
        <dbReference type="ARBA" id="ARBA00022692"/>
    </source>
</evidence>
<dbReference type="PANTHER" id="PTHR13117:SF5">
    <property type="entry name" value="PROTEIN RFT1 HOMOLOG"/>
    <property type="match status" value="1"/>
</dbReference>
<feature type="transmembrane region" description="Helical" evidence="9">
    <location>
        <begin position="498"/>
        <end position="516"/>
    </location>
</feature>
<feature type="transmembrane region" description="Helical" evidence="9">
    <location>
        <begin position="7"/>
        <end position="31"/>
    </location>
</feature>
<protein>
    <recommendedName>
        <fullName evidence="9">Protein RFT1 homolog</fullName>
    </recommendedName>
</protein>
<dbReference type="Proteomes" id="UP000186804">
    <property type="component" value="Unassembled WGS sequence"/>
</dbReference>
<feature type="transmembrane region" description="Helical" evidence="9">
    <location>
        <begin position="344"/>
        <end position="364"/>
    </location>
</feature>
<comment type="pathway">
    <text evidence="2">Protein modification; protein glycosylation.</text>
</comment>
<dbReference type="OrthoDB" id="341456at2759"/>
<evidence type="ECO:0000313" key="10">
    <source>
        <dbReference type="EMBL" id="OII71010.1"/>
    </source>
</evidence>
<evidence type="ECO:0000256" key="1">
    <source>
        <dbReference type="ARBA" id="ARBA00004477"/>
    </source>
</evidence>
<keyword evidence="5" id="KW-0256">Endoplasmic reticulum</keyword>
<sequence>MNKQIFGLYGAFASIAGNIISKSLTFILNIYITRNSGPELLGIGQMSLGLITILSLSMNRLCFRRTALKRPDDVDMLKKDFKDQNNELWFISGVNCCWLSVVFSFFITFILYFIWISKPPSNIITKRNLLEEYNLAVLVVCISSIFEILAEPLLYFIISDGHFFIKAIIETLSNISRSLFLVYSTLSWSNSTIILSYSFSQLSYSIVFLTLTYIFHRYLFINYISLNTLLPRRIKYEQSLLFILPYHKGYLRRLFIMALQSVVIEEIDKLLLLYFFNNQDWSTYSVIFNLANTVVRVFFTPIEDMALTQFYTIKVINKEDDKTENTIKEKYWETYNSFLPFRQFLFIELFLGIAAISLGCPLAYEILFLLYGEYWTNQEIVELFKLQIYNIFLLSLNGIMETYFYSQANSQWLVRFQKLSVASFIIHLGLIIILHSRGTVLFAYSNGIMLICKICFEFLFLYLQLEGLCTKYSNIKWSNKNKIYKCIRVYAQLLIQKRVMRTFIITIFAGLIFGYSKSFISNKIYDSELNKTLYTLYMGVTTGFIILATTLNPILKIMRNFN</sequence>
<evidence type="ECO:0000256" key="2">
    <source>
        <dbReference type="ARBA" id="ARBA00004922"/>
    </source>
</evidence>
<proteinExistence type="inferred from homology"/>
<feature type="transmembrane region" description="Helical" evidence="9">
    <location>
        <begin position="205"/>
        <end position="226"/>
    </location>
</feature>
<feature type="transmembrane region" description="Helical" evidence="9">
    <location>
        <begin position="536"/>
        <end position="555"/>
    </location>
</feature>
<keyword evidence="7 9" id="KW-0472">Membrane</keyword>
<comment type="function">
    <text evidence="8 9">Intramembrane glycolipid transporter that operates in the biosynthetic pathway of dolichol-linked oligosaccharides, the glycan precursors employed in protein asparagine (N)-glycosylation. The sequential addition of sugars to dolichol pyrophosphate produces dolichol-linked oligosaccharides containing fourteen sugars, including two GlcNAcs, nine mannoses and three glucoses. Once assembled, the oligosaccharide is transferred from the lipid to nascent proteins by oligosaccharyltransferases. The assembly of dolichol-linked oligosaccharides begins on the cytosolic side of the endoplasmic reticulum membrane and finishes in its lumen. RFT1 could mediate the translocation of the cytosolically oriented intermediate DolPP-GlcNAc2Man5, produced by ALG11, into the ER lumen where dolichol-linked oligosaccharides assembly continues. However, the intramembrane lipid transporter activity could not be confirmed in vitro.</text>
</comment>
<dbReference type="VEuPathDB" id="CryptoDB:cand_018490"/>
<evidence type="ECO:0000256" key="6">
    <source>
        <dbReference type="ARBA" id="ARBA00022989"/>
    </source>
</evidence>
<feature type="transmembrane region" description="Helical" evidence="9">
    <location>
        <begin position="88"/>
        <end position="115"/>
    </location>
</feature>
<dbReference type="Pfam" id="PF04506">
    <property type="entry name" value="Rft-1"/>
    <property type="match status" value="1"/>
</dbReference>
<feature type="transmembrane region" description="Helical" evidence="9">
    <location>
        <begin position="179"/>
        <end position="199"/>
    </location>
</feature>
<evidence type="ECO:0000256" key="7">
    <source>
        <dbReference type="ARBA" id="ARBA00023136"/>
    </source>
</evidence>
<evidence type="ECO:0000256" key="3">
    <source>
        <dbReference type="ARBA" id="ARBA00010288"/>
    </source>
</evidence>
<feature type="transmembrane region" description="Helical" evidence="9">
    <location>
        <begin position="441"/>
        <end position="463"/>
    </location>
</feature>
<dbReference type="RefSeq" id="XP_067066379.1">
    <property type="nucleotide sequence ID" value="XM_067212082.1"/>
</dbReference>
<dbReference type="PANTHER" id="PTHR13117">
    <property type="entry name" value="ENDOPLASMIC RETICULUM MULTISPAN TRANSMEMBRANE PROTEIN-RELATED"/>
    <property type="match status" value="1"/>
</dbReference>
<dbReference type="GO" id="GO:0034203">
    <property type="term" value="P:glycolipid translocation"/>
    <property type="evidence" value="ECO:0007669"/>
    <property type="project" value="TreeGrafter"/>
</dbReference>
<evidence type="ECO:0000256" key="5">
    <source>
        <dbReference type="ARBA" id="ARBA00022824"/>
    </source>
</evidence>
<evidence type="ECO:0000256" key="8">
    <source>
        <dbReference type="ARBA" id="ARBA00045912"/>
    </source>
</evidence>
<gene>
    <name evidence="10" type="ORF">cand_018490</name>
</gene>
<keyword evidence="11" id="KW-1185">Reference proteome</keyword>
<feature type="transmembrane region" description="Helical" evidence="9">
    <location>
        <begin position="43"/>
        <end position="63"/>
    </location>
</feature>
<feature type="transmembrane region" description="Helical" evidence="9">
    <location>
        <begin position="135"/>
        <end position="158"/>
    </location>
</feature>
<organism evidence="10 11">
    <name type="scientific">Cryptosporidium andersoni</name>
    <dbReference type="NCBI Taxonomy" id="117008"/>
    <lineage>
        <taxon>Eukaryota</taxon>
        <taxon>Sar</taxon>
        <taxon>Alveolata</taxon>
        <taxon>Apicomplexa</taxon>
        <taxon>Conoidasida</taxon>
        <taxon>Coccidia</taxon>
        <taxon>Eucoccidiorida</taxon>
        <taxon>Eimeriorina</taxon>
        <taxon>Cryptosporidiidae</taxon>
        <taxon>Cryptosporidium</taxon>
    </lineage>
</organism>
<keyword evidence="4 9" id="KW-0812">Transmembrane</keyword>
<dbReference type="AlphaFoldDB" id="A0A1J4M9X0"/>
<dbReference type="GeneID" id="92366034"/>
<dbReference type="EMBL" id="LRBS01000125">
    <property type="protein sequence ID" value="OII71010.1"/>
    <property type="molecule type" value="Genomic_DNA"/>
</dbReference>
<reference evidence="10 11" key="1">
    <citation type="submission" date="2016-10" db="EMBL/GenBank/DDBJ databases">
        <title>Reductive evolution of mitochondrial metabolism and differential evolution of invasion-related proteins in Cryptosporidium.</title>
        <authorList>
            <person name="Liu S."/>
            <person name="Roellig D.M."/>
            <person name="Guo Y."/>
            <person name="Li N."/>
            <person name="Frace M.A."/>
            <person name="Tang K."/>
            <person name="Zhang L."/>
            <person name="Feng Y."/>
            <person name="Xiao L."/>
        </authorList>
    </citation>
    <scope>NUCLEOTIDE SEQUENCE [LARGE SCALE GENOMIC DNA]</scope>
    <source>
        <strain evidence="10">30847</strain>
    </source>
</reference>
<accession>A0A1J4M9X0</accession>
<dbReference type="InterPro" id="IPR007594">
    <property type="entry name" value="RFT1"/>
</dbReference>
<comment type="similarity">
    <text evidence="3 9">Belongs to the RFT1 family.</text>
</comment>
<comment type="caution">
    <text evidence="10">The sequence shown here is derived from an EMBL/GenBank/DDBJ whole genome shotgun (WGS) entry which is preliminary data.</text>
</comment>
<evidence type="ECO:0000256" key="9">
    <source>
        <dbReference type="RuleBase" id="RU365067"/>
    </source>
</evidence>
<evidence type="ECO:0000313" key="11">
    <source>
        <dbReference type="Proteomes" id="UP000186804"/>
    </source>
</evidence>